<dbReference type="Proteomes" id="UP000281393">
    <property type="component" value="Chromosome"/>
</dbReference>
<proteinExistence type="predicted"/>
<evidence type="ECO:0000313" key="2">
    <source>
        <dbReference type="Proteomes" id="UP000281393"/>
    </source>
</evidence>
<gene>
    <name evidence="1" type="ORF">NCTC7102_03085</name>
</gene>
<organism evidence="1 2">
    <name type="scientific">Salmonella enterica subsp. enterica serovar Daytona</name>
    <dbReference type="NCBI Taxonomy" id="1962639"/>
    <lineage>
        <taxon>Bacteria</taxon>
        <taxon>Pseudomonadati</taxon>
        <taxon>Pseudomonadota</taxon>
        <taxon>Gammaproteobacteria</taxon>
        <taxon>Enterobacterales</taxon>
        <taxon>Enterobacteriaceae</taxon>
        <taxon>Salmonella</taxon>
    </lineage>
</organism>
<name>A0A447JIA6_SALET</name>
<dbReference type="EMBL" id="LR133909">
    <property type="protein sequence ID" value="VDY42126.1"/>
    <property type="molecule type" value="Genomic_DNA"/>
</dbReference>
<dbReference type="AlphaFoldDB" id="A0A447JIA6"/>
<evidence type="ECO:0000313" key="1">
    <source>
        <dbReference type="EMBL" id="VDY42126.1"/>
    </source>
</evidence>
<protein>
    <submittedName>
        <fullName evidence="1">Uncharacterized protein</fullName>
    </submittedName>
</protein>
<accession>A0A447JIA6</accession>
<sequence length="91" mass="10027">MMNSFATVSRVYPFRGSEYSSTKPPSITKQGDGFRPTYIDQTGRLIQGDTVDFAELNYIFNDLYAKAAHIDQLLTAKGNNGINTGRTGSDI</sequence>
<reference evidence="1 2" key="1">
    <citation type="submission" date="2018-12" db="EMBL/GenBank/DDBJ databases">
        <authorList>
            <consortium name="Pathogen Informatics"/>
        </authorList>
    </citation>
    <scope>NUCLEOTIDE SEQUENCE [LARGE SCALE GENOMIC DNA]</scope>
    <source>
        <strain evidence="1 2">NCTC7102</strain>
    </source>
</reference>